<dbReference type="PROSITE" id="PS51257">
    <property type="entry name" value="PROKAR_LIPOPROTEIN"/>
    <property type="match status" value="1"/>
</dbReference>
<dbReference type="AlphaFoldDB" id="A0A518E232"/>
<dbReference type="RefSeq" id="WP_145057176.1">
    <property type="nucleotide sequence ID" value="NZ_CP036433.1"/>
</dbReference>
<reference evidence="3 4" key="1">
    <citation type="submission" date="2019-02" db="EMBL/GenBank/DDBJ databases">
        <title>Deep-cultivation of Planctomycetes and their phenomic and genomic characterization uncovers novel biology.</title>
        <authorList>
            <person name="Wiegand S."/>
            <person name="Jogler M."/>
            <person name="Boedeker C."/>
            <person name="Pinto D."/>
            <person name="Vollmers J."/>
            <person name="Rivas-Marin E."/>
            <person name="Kohn T."/>
            <person name="Peeters S.H."/>
            <person name="Heuer A."/>
            <person name="Rast P."/>
            <person name="Oberbeckmann S."/>
            <person name="Bunk B."/>
            <person name="Jeske O."/>
            <person name="Meyerdierks A."/>
            <person name="Storesund J.E."/>
            <person name="Kallscheuer N."/>
            <person name="Luecker S."/>
            <person name="Lage O.M."/>
            <person name="Pohl T."/>
            <person name="Merkel B.J."/>
            <person name="Hornburger P."/>
            <person name="Mueller R.-W."/>
            <person name="Bruemmer F."/>
            <person name="Labrenz M."/>
            <person name="Spormann A.M."/>
            <person name="Op den Camp H."/>
            <person name="Overmann J."/>
            <person name="Amann R."/>
            <person name="Jetten M.S.M."/>
            <person name="Mascher T."/>
            <person name="Medema M.H."/>
            <person name="Devos D.P."/>
            <person name="Kaster A.-K."/>
            <person name="Ovreas L."/>
            <person name="Rohde M."/>
            <person name="Galperin M.Y."/>
            <person name="Jogler C."/>
        </authorList>
    </citation>
    <scope>NUCLEOTIDE SEQUENCE [LARGE SCALE GENOMIC DNA]</scope>
    <source>
        <strain evidence="3 4">Pla85_3_4</strain>
    </source>
</reference>
<keyword evidence="4" id="KW-1185">Reference proteome</keyword>
<feature type="compositionally biased region" description="Basic and acidic residues" evidence="1">
    <location>
        <begin position="298"/>
        <end position="311"/>
    </location>
</feature>
<evidence type="ECO:0000256" key="1">
    <source>
        <dbReference type="SAM" id="MobiDB-lite"/>
    </source>
</evidence>
<dbReference type="Proteomes" id="UP000317648">
    <property type="component" value="Chromosome"/>
</dbReference>
<dbReference type="KEGG" id="lcre:Pla8534_60160"/>
<sequence precursor="true">MLKRILLPTLFTTGLMTLACGVSALAQGGGNGPNPQSLGVQTRVQVQQGVAPVSQIGIRQGQRFDCRHVIDLLLRKNHWERFGGGVVSGAPVIVHDYFGDHVLRPELGDLQLVSLAMIRDGGPDAAPLYAVTIFNNSKVDLIGFRVSLVAVLGQIDEFAPTTTVRVDKLCAGATHTLEIGLPFASMAMGDANERCPFDTVVAAVDAFDEYAECNELNNLAIFKRCEIALVETTIEAGQSVGPGPNGSLSGGTFQNGPIPNGQAPPPASPSGPPQGNGGVNPGMPPGSGSGPPASPGIDFDRLDSSVQDRDQTLAPGQQPQQGPAQGPPQAGPADPNPPQDNSPPGPESDGDTDLSALPFQGGRIEATGLLNQGFGY</sequence>
<feature type="compositionally biased region" description="Low complexity" evidence="1">
    <location>
        <begin position="314"/>
        <end position="324"/>
    </location>
</feature>
<feature type="compositionally biased region" description="Pro residues" evidence="1">
    <location>
        <begin position="325"/>
        <end position="346"/>
    </location>
</feature>
<name>A0A518E232_9BACT</name>
<organism evidence="3 4">
    <name type="scientific">Lignipirellula cremea</name>
    <dbReference type="NCBI Taxonomy" id="2528010"/>
    <lineage>
        <taxon>Bacteria</taxon>
        <taxon>Pseudomonadati</taxon>
        <taxon>Planctomycetota</taxon>
        <taxon>Planctomycetia</taxon>
        <taxon>Pirellulales</taxon>
        <taxon>Pirellulaceae</taxon>
        <taxon>Lignipirellula</taxon>
    </lineage>
</organism>
<gene>
    <name evidence="3" type="ORF">Pla8534_60160</name>
</gene>
<feature type="region of interest" description="Disordered" evidence="1">
    <location>
        <begin position="237"/>
        <end position="376"/>
    </location>
</feature>
<evidence type="ECO:0000313" key="4">
    <source>
        <dbReference type="Proteomes" id="UP000317648"/>
    </source>
</evidence>
<accession>A0A518E232</accession>
<evidence type="ECO:0000256" key="2">
    <source>
        <dbReference type="SAM" id="SignalP"/>
    </source>
</evidence>
<keyword evidence="2" id="KW-0732">Signal</keyword>
<feature type="compositionally biased region" description="Gly residues" evidence="1">
    <location>
        <begin position="274"/>
        <end position="289"/>
    </location>
</feature>
<feature type="signal peptide" evidence="2">
    <location>
        <begin position="1"/>
        <end position="26"/>
    </location>
</feature>
<proteinExistence type="predicted"/>
<feature type="chain" id="PRO_5021967513" description="CARDB domain-containing protein" evidence="2">
    <location>
        <begin position="27"/>
        <end position="376"/>
    </location>
</feature>
<feature type="compositionally biased region" description="Pro residues" evidence="1">
    <location>
        <begin position="262"/>
        <end position="272"/>
    </location>
</feature>
<protein>
    <recommendedName>
        <fullName evidence="5">CARDB domain-containing protein</fullName>
    </recommendedName>
</protein>
<evidence type="ECO:0008006" key="5">
    <source>
        <dbReference type="Google" id="ProtNLM"/>
    </source>
</evidence>
<evidence type="ECO:0000313" key="3">
    <source>
        <dbReference type="EMBL" id="QDU98155.1"/>
    </source>
</evidence>
<dbReference type="EMBL" id="CP036433">
    <property type="protein sequence ID" value="QDU98155.1"/>
    <property type="molecule type" value="Genomic_DNA"/>
</dbReference>
<dbReference type="OrthoDB" id="264142at2"/>